<dbReference type="AlphaFoldDB" id="A0A2A5JS29"/>
<gene>
    <name evidence="1" type="ORF">CEX98_08060</name>
</gene>
<dbReference type="RefSeq" id="WP_099641585.1">
    <property type="nucleotide sequence ID" value="NZ_JAQPZX010000023.1"/>
</dbReference>
<evidence type="ECO:0008006" key="3">
    <source>
        <dbReference type="Google" id="ProtNLM"/>
    </source>
</evidence>
<evidence type="ECO:0000313" key="1">
    <source>
        <dbReference type="EMBL" id="PCK32274.1"/>
    </source>
</evidence>
<keyword evidence="2" id="KW-1185">Reference proteome</keyword>
<organism evidence="1 2">
    <name type="scientific">Pseudoalteromonas piscicida</name>
    <dbReference type="NCBI Taxonomy" id="43662"/>
    <lineage>
        <taxon>Bacteria</taxon>
        <taxon>Pseudomonadati</taxon>
        <taxon>Pseudomonadota</taxon>
        <taxon>Gammaproteobacteria</taxon>
        <taxon>Alteromonadales</taxon>
        <taxon>Pseudoalteromonadaceae</taxon>
        <taxon>Pseudoalteromonas</taxon>
    </lineage>
</organism>
<protein>
    <recommendedName>
        <fullName evidence="3">DUF2835 domain-containing protein</fullName>
    </recommendedName>
</protein>
<proteinExistence type="predicted"/>
<name>A0A2A5JS29_PSEO7</name>
<dbReference type="Pfam" id="PF11197">
    <property type="entry name" value="DUF2835"/>
    <property type="match status" value="1"/>
</dbReference>
<dbReference type="Proteomes" id="UP000228621">
    <property type="component" value="Unassembled WGS sequence"/>
</dbReference>
<dbReference type="InterPro" id="IPR021363">
    <property type="entry name" value="DUF2835"/>
</dbReference>
<dbReference type="OrthoDB" id="5600793at2"/>
<accession>A0A2A5JS29</accession>
<dbReference type="EMBL" id="NKHF01000036">
    <property type="protein sequence ID" value="PCK32274.1"/>
    <property type="molecule type" value="Genomic_DNA"/>
</dbReference>
<reference evidence="2" key="1">
    <citation type="journal article" date="2019" name="Genome Announc.">
        <title>Draft Genome Sequence of Pseudoalteromonas piscicida Strain 36Y ROTHPW, an Hypersaline Seawater Isolate from the South Coast of Sonora, Mexico.</title>
        <authorList>
            <person name="Sanchez-Diaz R."/>
            <person name="Molina-Garza Z.J."/>
            <person name="Cruz-Suarez L.E."/>
            <person name="Selvin J."/>
            <person name="Kiran G.S."/>
            <person name="Ibarra-Gamez J.C."/>
            <person name="Gomez-Gil B."/>
            <person name="Galaviz-Silva L."/>
        </authorList>
    </citation>
    <scope>NUCLEOTIDE SEQUENCE [LARGE SCALE GENOMIC DNA]</scope>
    <source>
        <strain evidence="2">36Y_RITHPW</strain>
    </source>
</reference>
<sequence length="73" mass="8688">MKEYFFYMDLSYDKCLGYYYGHYTSVQVIEDAGKTIRFPAERIRPFITSIGIRGRFRLILDDSNKFISLEKVT</sequence>
<evidence type="ECO:0000313" key="2">
    <source>
        <dbReference type="Proteomes" id="UP000228621"/>
    </source>
</evidence>
<comment type="caution">
    <text evidence="1">The sequence shown here is derived from an EMBL/GenBank/DDBJ whole genome shotgun (WGS) entry which is preliminary data.</text>
</comment>